<dbReference type="Proteomes" id="UP000002358">
    <property type="component" value="Unassembled WGS sequence"/>
</dbReference>
<dbReference type="EnsemblMetazoa" id="XM_008213920">
    <property type="protein sequence ID" value="XP_008212142"/>
    <property type="gene ID" value="LOC103317131"/>
</dbReference>
<proteinExistence type="predicted"/>
<keyword evidence="3" id="KW-1185">Reference proteome</keyword>
<protein>
    <recommendedName>
        <fullName evidence="1">RNase H type-1 domain-containing protein</fullName>
    </recommendedName>
</protein>
<dbReference type="GO" id="GO:0003676">
    <property type="term" value="F:nucleic acid binding"/>
    <property type="evidence" value="ECO:0007669"/>
    <property type="project" value="InterPro"/>
</dbReference>
<sequence>MEKLQLHKVSLKLVKEIKYLGVTLKNRLNWGKHIKDKCEKAIGTFWAYRRAFGNPWGPEPDKVRWLYDAIIKPRLTHGALVWGHKCELKTLTGALDRVQRLVMGGITGSMRTTPTVVMEKLLELPPLGKIIRSNACRTFCRIAESLNCSNFEDAALPERVMPLMEEIGCDRMANRIYFSKPFSIVILERKEWKTGSHELLENSVVWFTDGSKNENSVGAGAWEKGDAQEIVCSLDHHATVFQAEIRAITEAAKWLLKRGTGQRTVSFCSDSRAVLMALDSISISSKEVLRCRQALESLAKHNAVRLV</sequence>
<dbReference type="SMR" id="A0A7M7H985"/>
<dbReference type="Pfam" id="PF00075">
    <property type="entry name" value="RNase_H"/>
    <property type="match status" value="1"/>
</dbReference>
<organism evidence="2 3">
    <name type="scientific">Nasonia vitripennis</name>
    <name type="common">Parasitic wasp</name>
    <dbReference type="NCBI Taxonomy" id="7425"/>
    <lineage>
        <taxon>Eukaryota</taxon>
        <taxon>Metazoa</taxon>
        <taxon>Ecdysozoa</taxon>
        <taxon>Arthropoda</taxon>
        <taxon>Hexapoda</taxon>
        <taxon>Insecta</taxon>
        <taxon>Pterygota</taxon>
        <taxon>Neoptera</taxon>
        <taxon>Endopterygota</taxon>
        <taxon>Hymenoptera</taxon>
        <taxon>Apocrita</taxon>
        <taxon>Proctotrupomorpha</taxon>
        <taxon>Chalcidoidea</taxon>
        <taxon>Pteromalidae</taxon>
        <taxon>Pteromalinae</taxon>
        <taxon>Nasonia</taxon>
    </lineage>
</organism>
<dbReference type="InterPro" id="IPR036397">
    <property type="entry name" value="RNaseH_sf"/>
</dbReference>
<accession>A0A7M7H985</accession>
<dbReference type="AlphaFoldDB" id="A0A7M7H985"/>
<evidence type="ECO:0000313" key="3">
    <source>
        <dbReference type="Proteomes" id="UP000002358"/>
    </source>
</evidence>
<dbReference type="InterPro" id="IPR012337">
    <property type="entry name" value="RNaseH-like_sf"/>
</dbReference>
<dbReference type="GeneID" id="103317131"/>
<dbReference type="RefSeq" id="XP_008212142.1">
    <property type="nucleotide sequence ID" value="XM_008213920.1"/>
</dbReference>
<dbReference type="OrthoDB" id="7591553at2759"/>
<dbReference type="CDD" id="cd09276">
    <property type="entry name" value="Rnase_HI_RT_non_LTR"/>
    <property type="match status" value="1"/>
</dbReference>
<dbReference type="InParanoid" id="A0A7M7H985"/>
<dbReference type="InterPro" id="IPR002156">
    <property type="entry name" value="RNaseH_domain"/>
</dbReference>
<feature type="domain" description="RNase H type-1" evidence="1">
    <location>
        <begin position="202"/>
        <end position="281"/>
    </location>
</feature>
<evidence type="ECO:0000313" key="2">
    <source>
        <dbReference type="EnsemblMetazoa" id="XP_008212142"/>
    </source>
</evidence>
<dbReference type="SUPFAM" id="SSF53098">
    <property type="entry name" value="Ribonuclease H-like"/>
    <property type="match status" value="1"/>
</dbReference>
<name>A0A7M7H985_NASVI</name>
<dbReference type="Gene3D" id="3.30.420.10">
    <property type="entry name" value="Ribonuclease H-like superfamily/Ribonuclease H"/>
    <property type="match status" value="1"/>
</dbReference>
<evidence type="ECO:0000259" key="1">
    <source>
        <dbReference type="Pfam" id="PF00075"/>
    </source>
</evidence>
<dbReference type="GO" id="GO:0004523">
    <property type="term" value="F:RNA-DNA hybrid ribonuclease activity"/>
    <property type="evidence" value="ECO:0007669"/>
    <property type="project" value="InterPro"/>
</dbReference>
<dbReference type="KEGG" id="nvi:103317131"/>
<reference evidence="2" key="1">
    <citation type="submission" date="2021-01" db="UniProtKB">
        <authorList>
            <consortium name="EnsemblMetazoa"/>
        </authorList>
    </citation>
    <scope>IDENTIFICATION</scope>
</reference>